<comment type="function">
    <text evidence="14">Catalyzes the condensation reaction of fatty acid synthesis by the addition to an acyl acceptor of two carbons from malonyl-ACP. Catalyzes the first condensation reaction which initiates fatty acid synthesis and may therefore play a role in governing the total rate of fatty acid production. Possesses both acetoacetyl-ACP synthase and acetyl transacylase activities. Its substrate specificity determines the biosynthesis of branched-chain and/or straight-chain of fatty acids.</text>
</comment>
<dbReference type="InterPro" id="IPR013751">
    <property type="entry name" value="ACP_syn_III_N"/>
</dbReference>
<evidence type="ECO:0000256" key="12">
    <source>
        <dbReference type="ARBA" id="ARBA00052467"/>
    </source>
</evidence>
<keyword evidence="14" id="KW-0511">Multifunctional enzyme</keyword>
<keyword evidence="8 14" id="KW-0275">Fatty acid biosynthesis</keyword>
<dbReference type="EMBL" id="SRIB01000003">
    <property type="protein sequence ID" value="TFZ41068.1"/>
    <property type="molecule type" value="Genomic_DNA"/>
</dbReference>
<comment type="pathway">
    <text evidence="1 14">Lipid metabolism; fatty acid biosynthesis.</text>
</comment>
<reference evidence="18 19" key="1">
    <citation type="submission" date="2019-03" db="EMBL/GenBank/DDBJ databases">
        <title>Draft genome sequence data and analysis of a Fermenting Bacterium, Soehngenia longevitae strain 1933PT, isolated from petroleum reservoir in Azerbaijan.</title>
        <authorList>
            <person name="Grouzdev D.S."/>
            <person name="Bidzhieva S.K."/>
            <person name="Sokolova D.S."/>
            <person name="Tourova T.P."/>
            <person name="Poltaraus A.B."/>
            <person name="Nazina T.N."/>
        </authorList>
    </citation>
    <scope>NUCLEOTIDE SEQUENCE [LARGE SCALE GENOMIC DNA]</scope>
    <source>
        <strain evidence="18 19">1933P</strain>
    </source>
</reference>
<gene>
    <name evidence="14" type="primary">fabH</name>
    <name evidence="18" type="ORF">E4100_02935</name>
</gene>
<keyword evidence="15" id="KW-0472">Membrane</keyword>
<evidence type="ECO:0000256" key="10">
    <source>
        <dbReference type="ARBA" id="ARBA00051096"/>
    </source>
</evidence>
<proteinExistence type="inferred from homology"/>
<comment type="catalytic activity">
    <reaction evidence="10">
        <text>malonyl-[ACP] + acetyl-CoA + H(+) = 3-oxobutanoyl-[ACP] + CO2 + CoA</text>
        <dbReference type="Rhea" id="RHEA:12080"/>
        <dbReference type="Rhea" id="RHEA-COMP:9623"/>
        <dbReference type="Rhea" id="RHEA-COMP:9625"/>
        <dbReference type="ChEBI" id="CHEBI:15378"/>
        <dbReference type="ChEBI" id="CHEBI:16526"/>
        <dbReference type="ChEBI" id="CHEBI:57287"/>
        <dbReference type="ChEBI" id="CHEBI:57288"/>
        <dbReference type="ChEBI" id="CHEBI:78449"/>
        <dbReference type="ChEBI" id="CHEBI:78450"/>
        <dbReference type="EC" id="2.3.1.180"/>
    </reaction>
    <physiologicalReaction direction="left-to-right" evidence="10">
        <dbReference type="Rhea" id="RHEA:12081"/>
    </physiologicalReaction>
</comment>
<comment type="subunit">
    <text evidence="14">Homodimer.</text>
</comment>
<dbReference type="InterPro" id="IPR004655">
    <property type="entry name" value="FabH"/>
</dbReference>
<keyword evidence="19" id="KW-1185">Reference proteome</keyword>
<feature type="active site" evidence="14">
    <location>
        <position position="263"/>
    </location>
</feature>
<comment type="catalytic activity">
    <reaction evidence="13">
        <text>3-methylbutanoyl-CoA + malonyl-[ACP] + H(+) = 5-methyl-3-oxohexanoyl-[ACP] + CO2 + CoA</text>
        <dbReference type="Rhea" id="RHEA:42272"/>
        <dbReference type="Rhea" id="RHEA-COMP:9623"/>
        <dbReference type="Rhea" id="RHEA-COMP:9941"/>
        <dbReference type="ChEBI" id="CHEBI:15378"/>
        <dbReference type="ChEBI" id="CHEBI:16526"/>
        <dbReference type="ChEBI" id="CHEBI:57287"/>
        <dbReference type="ChEBI" id="CHEBI:57345"/>
        <dbReference type="ChEBI" id="CHEBI:78449"/>
        <dbReference type="ChEBI" id="CHEBI:78822"/>
        <dbReference type="EC" id="2.3.1.300"/>
    </reaction>
    <physiologicalReaction direction="left-to-right" evidence="13">
        <dbReference type="Rhea" id="RHEA:42273"/>
    </physiologicalReaction>
</comment>
<protein>
    <recommendedName>
        <fullName evidence="14">Beta-ketoacyl-[acyl-carrier-protein] synthase III</fullName>
        <shortName evidence="14">Beta-ketoacyl-ACP synthase III</shortName>
        <shortName evidence="14">KAS III</shortName>
        <ecNumber evidence="14">2.3.1.180</ecNumber>
    </recommendedName>
    <alternativeName>
        <fullName evidence="14">3-oxoacyl-[acyl-carrier-protein] synthase 3</fullName>
    </alternativeName>
    <alternativeName>
        <fullName evidence="14">3-oxoacyl-[acyl-carrier-protein] synthase III</fullName>
    </alternativeName>
</protein>
<dbReference type="GO" id="GO:0033818">
    <property type="term" value="F:beta-ketoacyl-acyl-carrier-protein synthase III activity"/>
    <property type="evidence" value="ECO:0007669"/>
    <property type="project" value="UniProtKB-UniRule"/>
</dbReference>
<dbReference type="SUPFAM" id="SSF53901">
    <property type="entry name" value="Thiolase-like"/>
    <property type="match status" value="1"/>
</dbReference>
<keyword evidence="9 14" id="KW-0012">Acyltransferase</keyword>
<sequence>MIVIGGGHLQNRNVGISGIGSFIPEKVLTNNDLSKIVDTSNEWIVSRTGIEERHIADEFTATSDLATKAAQNAIKDANIDPKEIDLIIVATATPDHFFPATAAIVQKNIGAVNAAAFDMSVGCSGFVYAMVTGANFIATGIYNKVLVIGAETLSKITNWNDRNTCVLFGDGAGACILEPCDESFGILASELGSDGANGECLIMPAGGSRMPATAKTVEENLHTIKMDGKEVFKFAVRVMDKSTVRVLEKAGLKKEDIDYFIPHQANIRIIDAGLKKLELSKDKTILNINKYGNISSASIPVALDELSKSKKLKKGDNLLLVAFGAGLSWASVVMRWAKED</sequence>
<evidence type="ECO:0000259" key="17">
    <source>
        <dbReference type="Pfam" id="PF08545"/>
    </source>
</evidence>
<dbReference type="Pfam" id="PF08541">
    <property type="entry name" value="ACP_syn_III_C"/>
    <property type="match status" value="1"/>
</dbReference>
<dbReference type="GO" id="GO:0044550">
    <property type="term" value="P:secondary metabolite biosynthetic process"/>
    <property type="evidence" value="ECO:0007669"/>
    <property type="project" value="TreeGrafter"/>
</dbReference>
<dbReference type="NCBIfam" id="NF006829">
    <property type="entry name" value="PRK09352.1"/>
    <property type="match status" value="1"/>
</dbReference>
<dbReference type="InterPro" id="IPR016039">
    <property type="entry name" value="Thiolase-like"/>
</dbReference>
<evidence type="ECO:0000256" key="5">
    <source>
        <dbReference type="ARBA" id="ARBA00022679"/>
    </source>
</evidence>
<evidence type="ECO:0000256" key="8">
    <source>
        <dbReference type="ARBA" id="ARBA00023160"/>
    </source>
</evidence>
<evidence type="ECO:0000256" key="7">
    <source>
        <dbReference type="ARBA" id="ARBA00023098"/>
    </source>
</evidence>
<dbReference type="NCBIfam" id="TIGR00747">
    <property type="entry name" value="fabH"/>
    <property type="match status" value="1"/>
</dbReference>
<dbReference type="InterPro" id="IPR013747">
    <property type="entry name" value="ACP_syn_III_C"/>
</dbReference>
<keyword evidence="7 14" id="KW-0443">Lipid metabolism</keyword>
<dbReference type="EC" id="2.3.1.180" evidence="14"/>
<evidence type="ECO:0000256" key="1">
    <source>
        <dbReference type="ARBA" id="ARBA00005194"/>
    </source>
</evidence>
<name>A0A4Z0D859_9FIRM</name>
<feature type="active site" evidence="14">
    <location>
        <position position="293"/>
    </location>
</feature>
<feature type="active site" evidence="14">
    <location>
        <position position="123"/>
    </location>
</feature>
<evidence type="ECO:0000256" key="2">
    <source>
        <dbReference type="ARBA" id="ARBA00008642"/>
    </source>
</evidence>
<evidence type="ECO:0000256" key="13">
    <source>
        <dbReference type="ARBA" id="ARBA00052985"/>
    </source>
</evidence>
<evidence type="ECO:0000256" key="14">
    <source>
        <dbReference type="HAMAP-Rule" id="MF_01815"/>
    </source>
</evidence>
<evidence type="ECO:0000256" key="3">
    <source>
        <dbReference type="ARBA" id="ARBA00022490"/>
    </source>
</evidence>
<evidence type="ECO:0000256" key="6">
    <source>
        <dbReference type="ARBA" id="ARBA00022832"/>
    </source>
</evidence>
<comment type="domain">
    <text evidence="14">The last Arg residue of the ACP-binding site is essential for the weak association between ACP/AcpP and FabH.</text>
</comment>
<dbReference type="Pfam" id="PF08545">
    <property type="entry name" value="ACP_syn_III"/>
    <property type="match status" value="1"/>
</dbReference>
<dbReference type="HAMAP" id="MF_01815">
    <property type="entry name" value="FabH"/>
    <property type="match status" value="1"/>
</dbReference>
<comment type="subcellular location">
    <subcellularLocation>
        <location evidence="14">Cytoplasm</location>
    </subcellularLocation>
</comment>
<dbReference type="Proteomes" id="UP000298381">
    <property type="component" value="Unassembled WGS sequence"/>
</dbReference>
<dbReference type="GO" id="GO:0004315">
    <property type="term" value="F:3-oxoacyl-[acyl-carrier-protein] synthase activity"/>
    <property type="evidence" value="ECO:0007669"/>
    <property type="project" value="InterPro"/>
</dbReference>
<dbReference type="PANTHER" id="PTHR34069">
    <property type="entry name" value="3-OXOACYL-[ACYL-CARRIER-PROTEIN] SYNTHASE 3"/>
    <property type="match status" value="1"/>
</dbReference>
<evidence type="ECO:0000256" key="15">
    <source>
        <dbReference type="SAM" id="Phobius"/>
    </source>
</evidence>
<accession>A0A4Z0D859</accession>
<dbReference type="UniPathway" id="UPA00094"/>
<feature type="region of interest" description="ACP-binding" evidence="14">
    <location>
        <begin position="264"/>
        <end position="268"/>
    </location>
</feature>
<feature type="transmembrane region" description="Helical" evidence="15">
    <location>
        <begin position="318"/>
        <end position="337"/>
    </location>
</feature>
<dbReference type="CDD" id="cd00830">
    <property type="entry name" value="KAS_III"/>
    <property type="match status" value="1"/>
</dbReference>
<dbReference type="GO" id="GO:0006633">
    <property type="term" value="P:fatty acid biosynthetic process"/>
    <property type="evidence" value="ECO:0007669"/>
    <property type="project" value="UniProtKB-UniRule"/>
</dbReference>
<organism evidence="18 19">
    <name type="scientific">Soehngenia longivitae</name>
    <dbReference type="NCBI Taxonomy" id="2562294"/>
    <lineage>
        <taxon>Bacteria</taxon>
        <taxon>Bacillati</taxon>
        <taxon>Bacillota</taxon>
        <taxon>Tissierellia</taxon>
        <taxon>Tissierellales</taxon>
        <taxon>Tissierellaceae</taxon>
        <taxon>Soehngenia</taxon>
    </lineage>
</organism>
<evidence type="ECO:0000256" key="4">
    <source>
        <dbReference type="ARBA" id="ARBA00022516"/>
    </source>
</evidence>
<comment type="catalytic activity">
    <reaction evidence="11">
        <text>(2S)-2-methylbutanoyl-CoA + malonyl-[ACP] + H(+) = (4S)-4-methyl-3-oxohexanoyl-[ACP] + CO2 + CoA</text>
        <dbReference type="Rhea" id="RHEA:42276"/>
        <dbReference type="Rhea" id="RHEA-COMP:9623"/>
        <dbReference type="Rhea" id="RHEA-COMP:17148"/>
        <dbReference type="ChEBI" id="CHEBI:15378"/>
        <dbReference type="ChEBI" id="CHEBI:16526"/>
        <dbReference type="ChEBI" id="CHEBI:57287"/>
        <dbReference type="ChEBI" id="CHEBI:78449"/>
        <dbReference type="ChEBI" id="CHEBI:88166"/>
        <dbReference type="ChEBI" id="CHEBI:167462"/>
        <dbReference type="EC" id="2.3.1.300"/>
    </reaction>
    <physiologicalReaction direction="left-to-right" evidence="11">
        <dbReference type="Rhea" id="RHEA:42277"/>
    </physiologicalReaction>
</comment>
<evidence type="ECO:0000256" key="9">
    <source>
        <dbReference type="ARBA" id="ARBA00023315"/>
    </source>
</evidence>
<comment type="caution">
    <text evidence="18">The sequence shown here is derived from an EMBL/GenBank/DDBJ whole genome shotgun (WGS) entry which is preliminary data.</text>
</comment>
<dbReference type="GO" id="GO:0005737">
    <property type="term" value="C:cytoplasm"/>
    <property type="evidence" value="ECO:0007669"/>
    <property type="project" value="UniProtKB-SubCell"/>
</dbReference>
<keyword evidence="3 14" id="KW-0963">Cytoplasm</keyword>
<feature type="domain" description="Beta-ketoacyl-[acyl-carrier-protein] synthase III C-terminal" evidence="16">
    <location>
        <begin position="247"/>
        <end position="336"/>
    </location>
</feature>
<evidence type="ECO:0000313" key="19">
    <source>
        <dbReference type="Proteomes" id="UP000298381"/>
    </source>
</evidence>
<keyword evidence="15" id="KW-1133">Transmembrane helix</keyword>
<comment type="similarity">
    <text evidence="2 14">Belongs to the thiolase-like superfamily. FabH family.</text>
</comment>
<evidence type="ECO:0000256" key="11">
    <source>
        <dbReference type="ARBA" id="ARBA00052407"/>
    </source>
</evidence>
<feature type="domain" description="Beta-ketoacyl-[acyl-carrier-protein] synthase III N-terminal" evidence="17">
    <location>
        <begin position="117"/>
        <end position="195"/>
    </location>
</feature>
<dbReference type="Gene3D" id="3.40.47.10">
    <property type="match status" value="1"/>
</dbReference>
<evidence type="ECO:0000259" key="16">
    <source>
        <dbReference type="Pfam" id="PF08541"/>
    </source>
</evidence>
<keyword evidence="15" id="KW-0812">Transmembrane</keyword>
<keyword evidence="6 14" id="KW-0276">Fatty acid metabolism</keyword>
<comment type="catalytic activity">
    <reaction evidence="12">
        <text>2-methylpropanoyl-CoA + malonyl-[ACP] + H(+) = 4-methyl-3-oxopentanoyl-[ACP] + CO2 + CoA</text>
        <dbReference type="Rhea" id="RHEA:42268"/>
        <dbReference type="Rhea" id="RHEA-COMP:9623"/>
        <dbReference type="Rhea" id="RHEA-COMP:9940"/>
        <dbReference type="ChEBI" id="CHEBI:15378"/>
        <dbReference type="ChEBI" id="CHEBI:16526"/>
        <dbReference type="ChEBI" id="CHEBI:57287"/>
        <dbReference type="ChEBI" id="CHEBI:57338"/>
        <dbReference type="ChEBI" id="CHEBI:78449"/>
        <dbReference type="ChEBI" id="CHEBI:78820"/>
        <dbReference type="EC" id="2.3.1.300"/>
    </reaction>
    <physiologicalReaction direction="left-to-right" evidence="12">
        <dbReference type="Rhea" id="RHEA:42269"/>
    </physiologicalReaction>
</comment>
<dbReference type="PANTHER" id="PTHR34069:SF2">
    <property type="entry name" value="BETA-KETOACYL-[ACYL-CARRIER-PROTEIN] SYNTHASE III"/>
    <property type="match status" value="1"/>
</dbReference>
<keyword evidence="4 14" id="KW-0444">Lipid biosynthesis</keyword>
<dbReference type="FunFam" id="3.40.47.10:FF:000004">
    <property type="entry name" value="3-oxoacyl-[acyl-carrier-protein] synthase 3"/>
    <property type="match status" value="1"/>
</dbReference>
<dbReference type="OrthoDB" id="9815506at2"/>
<keyword evidence="5 14" id="KW-0808">Transferase</keyword>
<dbReference type="AlphaFoldDB" id="A0A4Z0D859"/>
<evidence type="ECO:0000313" key="18">
    <source>
        <dbReference type="EMBL" id="TFZ41068.1"/>
    </source>
</evidence>